<feature type="chain" id="PRO_5035274521" evidence="2">
    <location>
        <begin position="25"/>
        <end position="537"/>
    </location>
</feature>
<evidence type="ECO:0000256" key="1">
    <source>
        <dbReference type="ARBA" id="ARBA00022729"/>
    </source>
</evidence>
<gene>
    <name evidence="4" type="ORF">ICJ84_05135</name>
</gene>
<name>A0A8J6UG74_9FLAO</name>
<protein>
    <submittedName>
        <fullName evidence="4">T9SS type A sorting domain-containing protein</fullName>
    </submittedName>
</protein>
<sequence length="537" mass="60459">MKTKKFTLLVIVFVLCGEAYSQIADINTYLRPIVTEFQKEWPNNQTMNLVFHGHSVPTGYFKTPDVRTLEAYPYLTLVNLKGLYPYAVINTITTSIGGEQSEKGETRFTSEVLTMLPKVVFIDYAINDRGIGLERARAAWIKMIESAINYGCKVMLMTPTPVSNEDLLDEQSPLALHAAQIRELAGIYHVGLVDSFKAFQDLANTGTDLSNYYAQPVHVNEKGHLVVAEEIKKWFDFSQASVSSSYHYDFETNDETTTFDKINNAEATFLGSSILADDVRGNVLSLPTANASLKIIENPFNKINYSISFWIKLKVEEFNKYAFYFTEQSGKHLLGLTKENWFTPKQFCFYNQGVSGICGTAEKLNTEVWTHLVIVGDGATATMYQNGTKRSTRTLALSELNFTDFYVGTPTNSSAIFYMDDLMFFPNMLTDQEIIDLYNTQKADGTLTSKLIDGSKPVSYYPNPVRVNENLEIDLSGFKSLEPINFSVSTLEGKMIFSKIISIEEQKGFKYKVTQEGVLILTLSNGNQKESFKIIVK</sequence>
<proteinExistence type="predicted"/>
<accession>A0A8J6UG74</accession>
<feature type="signal peptide" evidence="2">
    <location>
        <begin position="1"/>
        <end position="24"/>
    </location>
</feature>
<keyword evidence="1 2" id="KW-0732">Signal</keyword>
<comment type="caution">
    <text evidence="4">The sequence shown here is derived from an EMBL/GenBank/DDBJ whole genome shotgun (WGS) entry which is preliminary data.</text>
</comment>
<dbReference type="GO" id="GO:0005975">
    <property type="term" value="P:carbohydrate metabolic process"/>
    <property type="evidence" value="ECO:0007669"/>
    <property type="project" value="UniProtKB-ARBA"/>
</dbReference>
<dbReference type="NCBIfam" id="TIGR04183">
    <property type="entry name" value="Por_Secre_tail"/>
    <property type="match status" value="1"/>
</dbReference>
<dbReference type="GO" id="GO:0004553">
    <property type="term" value="F:hydrolase activity, hydrolyzing O-glycosyl compounds"/>
    <property type="evidence" value="ECO:0007669"/>
    <property type="project" value="UniProtKB-ARBA"/>
</dbReference>
<dbReference type="Gene3D" id="2.60.120.200">
    <property type="match status" value="1"/>
</dbReference>
<reference evidence="4" key="2">
    <citation type="submission" date="2020-09" db="EMBL/GenBank/DDBJ databases">
        <authorList>
            <person name="Wu Z."/>
        </authorList>
    </citation>
    <scope>NUCLEOTIDE SEQUENCE</scope>
    <source>
        <strain evidence="4">SC17</strain>
    </source>
</reference>
<dbReference type="Gene3D" id="3.40.50.1110">
    <property type="entry name" value="SGNH hydrolase"/>
    <property type="match status" value="1"/>
</dbReference>
<dbReference type="InterPro" id="IPR013320">
    <property type="entry name" value="ConA-like_dom_sf"/>
</dbReference>
<organism evidence="4 5">
    <name type="scientific">Aestuariibaculum suncheonense</name>
    <dbReference type="NCBI Taxonomy" id="1028745"/>
    <lineage>
        <taxon>Bacteria</taxon>
        <taxon>Pseudomonadati</taxon>
        <taxon>Bacteroidota</taxon>
        <taxon>Flavobacteriia</taxon>
        <taxon>Flavobacteriales</taxon>
        <taxon>Flavobacteriaceae</taxon>
    </lineage>
</organism>
<evidence type="ECO:0000256" key="2">
    <source>
        <dbReference type="SAM" id="SignalP"/>
    </source>
</evidence>
<dbReference type="InterPro" id="IPR036514">
    <property type="entry name" value="SGNH_hydro_sf"/>
</dbReference>
<evidence type="ECO:0000313" key="4">
    <source>
        <dbReference type="EMBL" id="MBD0834809.1"/>
    </source>
</evidence>
<dbReference type="GO" id="GO:0004622">
    <property type="term" value="F:phosphatidylcholine lysophospholipase activity"/>
    <property type="evidence" value="ECO:0007669"/>
    <property type="project" value="TreeGrafter"/>
</dbReference>
<dbReference type="Pfam" id="PF13472">
    <property type="entry name" value="Lipase_GDSL_2"/>
    <property type="match status" value="1"/>
</dbReference>
<dbReference type="InterPro" id="IPR051532">
    <property type="entry name" value="Ester_Hydrolysis_Enzymes"/>
</dbReference>
<feature type="domain" description="SGNH hydrolase-type esterase" evidence="3">
    <location>
        <begin position="53"/>
        <end position="224"/>
    </location>
</feature>
<keyword evidence="5" id="KW-1185">Reference proteome</keyword>
<evidence type="ECO:0000259" key="3">
    <source>
        <dbReference type="Pfam" id="PF13472"/>
    </source>
</evidence>
<dbReference type="CDD" id="cd00229">
    <property type="entry name" value="SGNH_hydrolase"/>
    <property type="match status" value="1"/>
</dbReference>
<dbReference type="SUPFAM" id="SSF52266">
    <property type="entry name" value="SGNH hydrolase"/>
    <property type="match status" value="1"/>
</dbReference>
<dbReference type="PANTHER" id="PTHR30383:SF5">
    <property type="entry name" value="SGNH HYDROLASE-TYPE ESTERASE DOMAIN-CONTAINING PROTEIN"/>
    <property type="match status" value="1"/>
</dbReference>
<dbReference type="Proteomes" id="UP000602057">
    <property type="component" value="Unassembled WGS sequence"/>
</dbReference>
<dbReference type="RefSeq" id="WP_188215263.1">
    <property type="nucleotide sequence ID" value="NZ_BAABGH010000018.1"/>
</dbReference>
<dbReference type="SUPFAM" id="SSF49899">
    <property type="entry name" value="Concanavalin A-like lectins/glucanases"/>
    <property type="match status" value="1"/>
</dbReference>
<dbReference type="InterPro" id="IPR026444">
    <property type="entry name" value="Secre_tail"/>
</dbReference>
<dbReference type="InterPro" id="IPR013830">
    <property type="entry name" value="SGNH_hydro"/>
</dbReference>
<dbReference type="Pfam" id="PF13385">
    <property type="entry name" value="Laminin_G_3"/>
    <property type="match status" value="1"/>
</dbReference>
<dbReference type="AlphaFoldDB" id="A0A8J6UG74"/>
<dbReference type="EMBL" id="JACVXC010000001">
    <property type="protein sequence ID" value="MBD0834809.1"/>
    <property type="molecule type" value="Genomic_DNA"/>
</dbReference>
<dbReference type="PANTHER" id="PTHR30383">
    <property type="entry name" value="THIOESTERASE 1/PROTEASE 1/LYSOPHOSPHOLIPASE L1"/>
    <property type="match status" value="1"/>
</dbReference>
<reference evidence="4" key="1">
    <citation type="journal article" date="2013" name="Int. J. Syst. Evol. Microbiol.">
        <title>Aestuariibaculum suncheonense gen. nov., sp. nov., a marine bacterium of the family Flavobacteriaceae isolated from a tidal flat and emended descriptions of the genera Gaetbulibacter and Tamlana.</title>
        <authorList>
            <person name="Jeong S.H."/>
            <person name="Park M.S."/>
            <person name="Jin H.M."/>
            <person name="Lee K."/>
            <person name="Park W."/>
            <person name="Jeon C.O."/>
        </authorList>
    </citation>
    <scope>NUCLEOTIDE SEQUENCE</scope>
    <source>
        <strain evidence="4">SC17</strain>
    </source>
</reference>
<evidence type="ECO:0000313" key="5">
    <source>
        <dbReference type="Proteomes" id="UP000602057"/>
    </source>
</evidence>